<evidence type="ECO:0000256" key="14">
    <source>
        <dbReference type="PROSITE-ProRule" id="PRU00175"/>
    </source>
</evidence>
<dbReference type="GO" id="GO:0016567">
    <property type="term" value="P:protein ubiquitination"/>
    <property type="evidence" value="ECO:0007669"/>
    <property type="project" value="InterPro"/>
</dbReference>
<dbReference type="OrthoDB" id="8062037at2759"/>
<evidence type="ECO:0000256" key="15">
    <source>
        <dbReference type="SAM" id="MobiDB-lite"/>
    </source>
</evidence>
<comment type="pathway">
    <text evidence="3">Protein modification; protein ubiquitination.</text>
</comment>
<dbReference type="CDD" id="cd16461">
    <property type="entry name" value="RING-H2_EL5-like"/>
    <property type="match status" value="1"/>
</dbReference>
<sequence length="216" mass="24611">MDRELIGYFSIGLFSGLGFTTCLRFYFHRRHQRRIAALTQIEDEAVDRIVRDLRRLFQNRAVFRGLEPAVLNSVPTLLYPSTAAPEHRLAECAVCLSEFEENECLRLLPKCGHFFHLKCVDKWFLSATTCPLCRTVVEAVVVEDPSMEGESIERGIPSQPTEPVDGEIVPEPDQPVDGETVPEPVEPAEEEILFELVSRFTGRIWQVIAVRRRLAE</sequence>
<evidence type="ECO:0000256" key="16">
    <source>
        <dbReference type="SAM" id="Phobius"/>
    </source>
</evidence>
<keyword evidence="8 14" id="KW-0863">Zinc-finger</keyword>
<keyword evidence="10" id="KW-0862">Zinc</keyword>
<keyword evidence="7" id="KW-0479">Metal-binding</keyword>
<dbReference type="KEGG" id="egt:105961050"/>
<comment type="similarity">
    <text evidence="13">Belongs to the RING-type zinc finger family. ATL subfamily.</text>
</comment>
<evidence type="ECO:0000313" key="18">
    <source>
        <dbReference type="EMBL" id="EYU45541.1"/>
    </source>
</evidence>
<evidence type="ECO:0000256" key="12">
    <source>
        <dbReference type="ARBA" id="ARBA00023136"/>
    </source>
</evidence>
<dbReference type="PROSITE" id="PS50089">
    <property type="entry name" value="ZF_RING_2"/>
    <property type="match status" value="1"/>
</dbReference>
<evidence type="ECO:0000256" key="2">
    <source>
        <dbReference type="ARBA" id="ARBA00004167"/>
    </source>
</evidence>
<evidence type="ECO:0000256" key="1">
    <source>
        <dbReference type="ARBA" id="ARBA00000900"/>
    </source>
</evidence>
<proteinExistence type="inferred from homology"/>
<dbReference type="SUPFAM" id="SSF57850">
    <property type="entry name" value="RING/U-box"/>
    <property type="match status" value="1"/>
</dbReference>
<evidence type="ECO:0000313" key="19">
    <source>
        <dbReference type="Proteomes" id="UP000030748"/>
    </source>
</evidence>
<keyword evidence="19" id="KW-1185">Reference proteome</keyword>
<dbReference type="Pfam" id="PF13639">
    <property type="entry name" value="zf-RING_2"/>
    <property type="match status" value="1"/>
</dbReference>
<evidence type="ECO:0000259" key="17">
    <source>
        <dbReference type="PROSITE" id="PS50089"/>
    </source>
</evidence>
<keyword evidence="6 16" id="KW-0812">Transmembrane</keyword>
<feature type="transmembrane region" description="Helical" evidence="16">
    <location>
        <begin position="6"/>
        <end position="27"/>
    </location>
</feature>
<evidence type="ECO:0000256" key="4">
    <source>
        <dbReference type="ARBA" id="ARBA00012483"/>
    </source>
</evidence>
<reference evidence="18 19" key="1">
    <citation type="journal article" date="2013" name="Proc. Natl. Acad. Sci. U.S.A.">
        <title>Fine-scale variation in meiotic recombination in Mimulus inferred from population shotgun sequencing.</title>
        <authorList>
            <person name="Hellsten U."/>
            <person name="Wright K.M."/>
            <person name="Jenkins J."/>
            <person name="Shu S."/>
            <person name="Yuan Y."/>
            <person name="Wessler S.R."/>
            <person name="Schmutz J."/>
            <person name="Willis J.H."/>
            <person name="Rokhsar D.S."/>
        </authorList>
    </citation>
    <scope>NUCLEOTIDE SEQUENCE [LARGE SCALE GENOMIC DNA]</scope>
    <source>
        <strain evidence="19">cv. DUN x IM62</strain>
    </source>
</reference>
<gene>
    <name evidence="18" type="ORF">MIMGU_mgv1a013568mg</name>
</gene>
<dbReference type="GO" id="GO:0008270">
    <property type="term" value="F:zinc ion binding"/>
    <property type="evidence" value="ECO:0007669"/>
    <property type="project" value="UniProtKB-KW"/>
</dbReference>
<evidence type="ECO:0000256" key="11">
    <source>
        <dbReference type="ARBA" id="ARBA00022989"/>
    </source>
</evidence>
<evidence type="ECO:0000256" key="7">
    <source>
        <dbReference type="ARBA" id="ARBA00022723"/>
    </source>
</evidence>
<evidence type="ECO:0000256" key="8">
    <source>
        <dbReference type="ARBA" id="ARBA00022771"/>
    </source>
</evidence>
<feature type="compositionally biased region" description="Acidic residues" evidence="15">
    <location>
        <begin position="164"/>
        <end position="176"/>
    </location>
</feature>
<organism evidence="18 19">
    <name type="scientific">Erythranthe guttata</name>
    <name type="common">Yellow monkey flower</name>
    <name type="synonym">Mimulus guttatus</name>
    <dbReference type="NCBI Taxonomy" id="4155"/>
    <lineage>
        <taxon>Eukaryota</taxon>
        <taxon>Viridiplantae</taxon>
        <taxon>Streptophyta</taxon>
        <taxon>Embryophyta</taxon>
        <taxon>Tracheophyta</taxon>
        <taxon>Spermatophyta</taxon>
        <taxon>Magnoliopsida</taxon>
        <taxon>eudicotyledons</taxon>
        <taxon>Gunneridae</taxon>
        <taxon>Pentapetalae</taxon>
        <taxon>asterids</taxon>
        <taxon>lamiids</taxon>
        <taxon>Lamiales</taxon>
        <taxon>Phrymaceae</taxon>
        <taxon>Erythranthe</taxon>
    </lineage>
</organism>
<dbReference type="InterPro" id="IPR013083">
    <property type="entry name" value="Znf_RING/FYVE/PHD"/>
</dbReference>
<accession>A0A022RZX1</accession>
<evidence type="ECO:0000256" key="10">
    <source>
        <dbReference type="ARBA" id="ARBA00022833"/>
    </source>
</evidence>
<dbReference type="EMBL" id="KI630180">
    <property type="protein sequence ID" value="EYU45541.1"/>
    <property type="molecule type" value="Genomic_DNA"/>
</dbReference>
<dbReference type="Gene3D" id="3.30.40.10">
    <property type="entry name" value="Zinc/RING finger domain, C3HC4 (zinc finger)"/>
    <property type="match status" value="1"/>
</dbReference>
<name>A0A022RZX1_ERYGU</name>
<dbReference type="PANTHER" id="PTHR46913:SF1">
    <property type="entry name" value="RING-H2 FINGER PROTEIN ATL16"/>
    <property type="match status" value="1"/>
</dbReference>
<feature type="region of interest" description="Disordered" evidence="15">
    <location>
        <begin position="148"/>
        <end position="182"/>
    </location>
</feature>
<evidence type="ECO:0000256" key="6">
    <source>
        <dbReference type="ARBA" id="ARBA00022692"/>
    </source>
</evidence>
<keyword evidence="12 16" id="KW-0472">Membrane</keyword>
<dbReference type="InterPro" id="IPR044600">
    <property type="entry name" value="ATL1/ATL16-like"/>
</dbReference>
<dbReference type="PANTHER" id="PTHR46913">
    <property type="entry name" value="RING-H2 FINGER PROTEIN ATL16"/>
    <property type="match status" value="1"/>
</dbReference>
<evidence type="ECO:0000256" key="9">
    <source>
        <dbReference type="ARBA" id="ARBA00022786"/>
    </source>
</evidence>
<dbReference type="InterPro" id="IPR001841">
    <property type="entry name" value="Znf_RING"/>
</dbReference>
<feature type="domain" description="RING-type" evidence="17">
    <location>
        <begin position="92"/>
        <end position="134"/>
    </location>
</feature>
<comment type="catalytic activity">
    <reaction evidence="1">
        <text>S-ubiquitinyl-[E2 ubiquitin-conjugating enzyme]-L-cysteine + [acceptor protein]-L-lysine = [E2 ubiquitin-conjugating enzyme]-L-cysteine + N(6)-ubiquitinyl-[acceptor protein]-L-lysine.</text>
        <dbReference type="EC" id="2.3.2.27"/>
    </reaction>
</comment>
<evidence type="ECO:0000256" key="3">
    <source>
        <dbReference type="ARBA" id="ARBA00004906"/>
    </source>
</evidence>
<dbReference type="GO" id="GO:0016020">
    <property type="term" value="C:membrane"/>
    <property type="evidence" value="ECO:0007669"/>
    <property type="project" value="UniProtKB-SubCell"/>
</dbReference>
<dbReference type="AlphaFoldDB" id="A0A022RZX1"/>
<dbReference type="Proteomes" id="UP000030748">
    <property type="component" value="Unassembled WGS sequence"/>
</dbReference>
<comment type="subcellular location">
    <subcellularLocation>
        <location evidence="2">Membrane</location>
        <topology evidence="2">Single-pass membrane protein</topology>
    </subcellularLocation>
</comment>
<evidence type="ECO:0000256" key="13">
    <source>
        <dbReference type="ARBA" id="ARBA00024209"/>
    </source>
</evidence>
<dbReference type="eggNOG" id="KOG0800">
    <property type="taxonomic scope" value="Eukaryota"/>
</dbReference>
<dbReference type="SMART" id="SM00184">
    <property type="entry name" value="RING"/>
    <property type="match status" value="1"/>
</dbReference>
<dbReference type="PhylomeDB" id="A0A022RZX1"/>
<keyword evidence="11 16" id="KW-1133">Transmembrane helix</keyword>
<dbReference type="EC" id="2.3.2.27" evidence="4"/>
<keyword evidence="9" id="KW-0833">Ubl conjugation pathway</keyword>
<dbReference type="OMA" id="FEENECL"/>
<dbReference type="FunFam" id="3.30.40.10:FF:000187">
    <property type="entry name" value="E3 ubiquitin-protein ligase ATL6"/>
    <property type="match status" value="1"/>
</dbReference>
<dbReference type="GO" id="GO:0061630">
    <property type="term" value="F:ubiquitin protein ligase activity"/>
    <property type="evidence" value="ECO:0007669"/>
    <property type="project" value="UniProtKB-EC"/>
</dbReference>
<keyword evidence="5" id="KW-0808">Transferase</keyword>
<evidence type="ECO:0000256" key="5">
    <source>
        <dbReference type="ARBA" id="ARBA00022679"/>
    </source>
</evidence>
<protein>
    <recommendedName>
        <fullName evidence="4">RING-type E3 ubiquitin transferase</fullName>
        <ecNumber evidence="4">2.3.2.27</ecNumber>
    </recommendedName>
</protein>